<dbReference type="GO" id="GO:0000049">
    <property type="term" value="F:tRNA binding"/>
    <property type="evidence" value="ECO:0007669"/>
    <property type="project" value="UniProtKB-UniRule"/>
</dbReference>
<gene>
    <name evidence="5" type="primary">rqcH</name>
    <name evidence="8" type="ORF">V2H45_04310</name>
</gene>
<feature type="compositionally biased region" description="Polar residues" evidence="6">
    <location>
        <begin position="468"/>
        <end position="494"/>
    </location>
</feature>
<comment type="caution">
    <text evidence="8">The sequence shown here is derived from an EMBL/GenBank/DDBJ whole genome shotgun (WGS) entry which is preliminary data.</text>
</comment>
<accession>A0AAW9PUU9</accession>
<dbReference type="GO" id="GO:0019843">
    <property type="term" value="F:rRNA binding"/>
    <property type="evidence" value="ECO:0007669"/>
    <property type="project" value="UniProtKB-UniRule"/>
</dbReference>
<sequence>MAVFANAQLCLRSNFTTMQPVDLTTLVAICHEISECCLPARLEQVHQSDRYTIYLSLRTLKQKLWLLLSWHPQAARLHLTASPPSEPDTFTFSQQIWHQVSGLALVAIKPVSDWERVIDLQFAKRPDSEVLWHLYLEVMGKYSNAIFVNAENAIVTAAHQVSAKQSRVRPIQTGDVYALPPALLETIPSLDEPFEQWRDRLTLIPQSIKRSLLTNYRGVSSALVRSLLTDAGIPNSEAEKSTDSLSASDWQNLFQAWQHWLLCLTHKKFQPTYTKGSYSVIPAQNSAASTVLDSPQGINALLDRYYSQELQRSNFQQLHQQISQILIGQIAKLQVKVNDFEERLRQSAQADQLKDRADLLMANLSQWQIGMKAIALPDFQTSELVAIALDPTLNAVQNAQVLYKQHQKRKRAKEAIAPHLSSALQEIYYLEQVSTSVALLDPRDLDDLVALQEIKLELGQQGYLKGANRQSNESGTGNGNSRNNARNYQNSQARSSKSGKGKAKTSKGKRDELPNCYRYKSPSGFEIWVGRNNYQNDLLAFRVATNYDLWFHSQEIPGSHVLLRLQPGTEAESQDLQAAANLAAYHSRARQSDLVPVVFTEPKYVHKPNGAQPGMVVYTHEQIIWGQTTDLREDAENS</sequence>
<keyword evidence="2 5" id="KW-0699">rRNA-binding</keyword>
<dbReference type="HAMAP" id="MF_00844_B">
    <property type="entry name" value="RqcH_B"/>
    <property type="match status" value="1"/>
</dbReference>
<dbReference type="Pfam" id="PF05833">
    <property type="entry name" value="NFACT_N"/>
    <property type="match status" value="1"/>
</dbReference>
<evidence type="ECO:0000256" key="6">
    <source>
        <dbReference type="SAM" id="MobiDB-lite"/>
    </source>
</evidence>
<evidence type="ECO:0000259" key="7">
    <source>
        <dbReference type="Pfam" id="PF05670"/>
    </source>
</evidence>
<feature type="domain" description="NFACT RNA-binding" evidence="7">
    <location>
        <begin position="517"/>
        <end position="610"/>
    </location>
</feature>
<dbReference type="Gene3D" id="2.30.310.10">
    <property type="entry name" value="ibrinogen binding protein from staphylococcus aureus domain"/>
    <property type="match status" value="1"/>
</dbReference>
<keyword evidence="4 5" id="KW-0648">Protein biosynthesis</keyword>
<name>A0AAW9PUU9_9CYAN</name>
<dbReference type="GO" id="GO:1990112">
    <property type="term" value="C:RQC complex"/>
    <property type="evidence" value="ECO:0007669"/>
    <property type="project" value="TreeGrafter"/>
</dbReference>
<dbReference type="GO" id="GO:0043023">
    <property type="term" value="F:ribosomal large subunit binding"/>
    <property type="evidence" value="ECO:0007669"/>
    <property type="project" value="UniProtKB-UniRule"/>
</dbReference>
<dbReference type="GO" id="GO:0072344">
    <property type="term" value="P:rescue of stalled ribosome"/>
    <property type="evidence" value="ECO:0007669"/>
    <property type="project" value="UniProtKB-UniRule"/>
</dbReference>
<evidence type="ECO:0000256" key="4">
    <source>
        <dbReference type="ARBA" id="ARBA00022917"/>
    </source>
</evidence>
<evidence type="ECO:0000313" key="9">
    <source>
        <dbReference type="Proteomes" id="UP001333818"/>
    </source>
</evidence>
<dbReference type="InterPro" id="IPR051608">
    <property type="entry name" value="RQC_Subunit_NEMF"/>
</dbReference>
<feature type="compositionally biased region" description="Basic residues" evidence="6">
    <location>
        <begin position="497"/>
        <end position="507"/>
    </location>
</feature>
<dbReference type="PANTHER" id="PTHR15239:SF6">
    <property type="entry name" value="RIBOSOME QUALITY CONTROL COMPLEX SUBUNIT NEMF"/>
    <property type="match status" value="1"/>
</dbReference>
<dbReference type="InterPro" id="IPR043682">
    <property type="entry name" value="RqcH_bacterial"/>
</dbReference>
<evidence type="ECO:0000256" key="5">
    <source>
        <dbReference type="HAMAP-Rule" id="MF_00844"/>
    </source>
</evidence>
<dbReference type="Pfam" id="PF05670">
    <property type="entry name" value="NFACT-R_1"/>
    <property type="match status" value="1"/>
</dbReference>
<reference evidence="8" key="1">
    <citation type="submission" date="2024-01" db="EMBL/GenBank/DDBJ databases">
        <title>Bank of Algae and Cyanobacteria of the Azores (BACA) strain genomes.</title>
        <authorList>
            <person name="Luz R."/>
            <person name="Cordeiro R."/>
            <person name="Fonseca A."/>
            <person name="Goncalves V."/>
        </authorList>
    </citation>
    <scope>NUCLEOTIDE SEQUENCE</scope>
    <source>
        <strain evidence="8">BACA0141</strain>
    </source>
</reference>
<protein>
    <recommendedName>
        <fullName evidence="5">Rqc2 homolog RqcH</fullName>
        <shortName evidence="5">RqcH</shortName>
    </recommendedName>
</protein>
<evidence type="ECO:0000256" key="2">
    <source>
        <dbReference type="ARBA" id="ARBA00022730"/>
    </source>
</evidence>
<feature type="region of interest" description="Disordered" evidence="6">
    <location>
        <begin position="465"/>
        <end position="515"/>
    </location>
</feature>
<comment type="subunit">
    <text evidence="5">Associates with stalled 50S ribosomal subunits. Binds to RqcP.</text>
</comment>
<comment type="similarity">
    <text evidence="5">Belongs to the NEMF family.</text>
</comment>
<dbReference type="AlphaFoldDB" id="A0AAW9PUU9"/>
<keyword evidence="3 5" id="KW-0694">RNA-binding</keyword>
<comment type="function">
    <text evidence="5">Key component of the ribosome quality control system (RQC), a ribosome-associated complex that mediates the extraction of incompletely synthesized nascent chains from stalled ribosomes and their subsequent degradation. RqcH recruits Ala-charged tRNA, and with RqcP directs the elongation of stalled nascent chains on 50S ribosomal subunits, leading to non-templated C-terminal alanine extensions (Ala tail). The Ala tail promotes nascent chain degradation. May add between 1 and at least 8 Ala residues. Binds to stalled 50S ribosomal subunits.</text>
</comment>
<organism evidence="8 9">
    <name type="scientific">Tumidithrix elongata BACA0141</name>
    <dbReference type="NCBI Taxonomy" id="2716417"/>
    <lineage>
        <taxon>Bacteria</taxon>
        <taxon>Bacillati</taxon>
        <taxon>Cyanobacteriota</taxon>
        <taxon>Cyanophyceae</taxon>
        <taxon>Pseudanabaenales</taxon>
        <taxon>Pseudanabaenaceae</taxon>
        <taxon>Tumidithrix</taxon>
        <taxon>Tumidithrix elongata</taxon>
    </lineage>
</organism>
<keyword evidence="9" id="KW-1185">Reference proteome</keyword>
<keyword evidence="1 5" id="KW-0820">tRNA-binding</keyword>
<dbReference type="PANTHER" id="PTHR15239">
    <property type="entry name" value="NUCLEAR EXPORT MEDIATOR FACTOR NEMF"/>
    <property type="match status" value="1"/>
</dbReference>
<proteinExistence type="inferred from homology"/>
<dbReference type="InterPro" id="IPR008532">
    <property type="entry name" value="NFACT_RNA-bd"/>
</dbReference>
<dbReference type="Proteomes" id="UP001333818">
    <property type="component" value="Unassembled WGS sequence"/>
</dbReference>
<dbReference type="EMBL" id="JAZBJZ010000010">
    <property type="protein sequence ID" value="MEE3715968.1"/>
    <property type="molecule type" value="Genomic_DNA"/>
</dbReference>
<evidence type="ECO:0000256" key="3">
    <source>
        <dbReference type="ARBA" id="ARBA00022884"/>
    </source>
</evidence>
<evidence type="ECO:0000313" key="8">
    <source>
        <dbReference type="EMBL" id="MEE3715968.1"/>
    </source>
</evidence>
<evidence type="ECO:0000256" key="1">
    <source>
        <dbReference type="ARBA" id="ARBA00022555"/>
    </source>
</evidence>